<keyword evidence="3" id="KW-1185">Reference proteome</keyword>
<dbReference type="RefSeq" id="WP_093973158.1">
    <property type="nucleotide sequence ID" value="NZ_FXXQ01000003.1"/>
</dbReference>
<feature type="transmembrane region" description="Helical" evidence="1">
    <location>
        <begin position="12"/>
        <end position="34"/>
    </location>
</feature>
<dbReference type="Proteomes" id="UP000201838">
    <property type="component" value="Unassembled WGS sequence"/>
</dbReference>
<reference evidence="2 3" key="1">
    <citation type="submission" date="2017-05" db="EMBL/GenBank/DDBJ databases">
        <authorList>
            <person name="Song R."/>
            <person name="Chenine A.L."/>
            <person name="Ruprecht R.M."/>
        </authorList>
    </citation>
    <scope>NUCLEOTIDE SEQUENCE [LARGE SCALE GENOMIC DNA]</scope>
    <source>
        <strain evidence="2 3">CECT 8489</strain>
    </source>
</reference>
<keyword evidence="1" id="KW-1133">Transmembrane helix</keyword>
<dbReference type="EMBL" id="FXXQ01000003">
    <property type="protein sequence ID" value="SMX23170.1"/>
    <property type="molecule type" value="Genomic_DNA"/>
</dbReference>
<proteinExistence type="predicted"/>
<protein>
    <submittedName>
        <fullName evidence="2">Uncharacterized protein</fullName>
    </submittedName>
</protein>
<accession>A0A238IZJ8</accession>
<feature type="transmembrane region" description="Helical" evidence="1">
    <location>
        <begin position="40"/>
        <end position="58"/>
    </location>
</feature>
<dbReference type="AlphaFoldDB" id="A0A238IZJ8"/>
<keyword evidence="1" id="KW-0472">Membrane</keyword>
<evidence type="ECO:0000256" key="1">
    <source>
        <dbReference type="SAM" id="Phobius"/>
    </source>
</evidence>
<evidence type="ECO:0000313" key="2">
    <source>
        <dbReference type="EMBL" id="SMX23170.1"/>
    </source>
</evidence>
<organism evidence="2 3">
    <name type="scientific">Boseongicola aestuarii</name>
    <dbReference type="NCBI Taxonomy" id="1470561"/>
    <lineage>
        <taxon>Bacteria</taxon>
        <taxon>Pseudomonadati</taxon>
        <taxon>Pseudomonadota</taxon>
        <taxon>Alphaproteobacteria</taxon>
        <taxon>Rhodobacterales</taxon>
        <taxon>Paracoccaceae</taxon>
        <taxon>Boseongicola</taxon>
    </lineage>
</organism>
<keyword evidence="1" id="KW-0812">Transmembrane</keyword>
<name>A0A238IZJ8_9RHOB</name>
<evidence type="ECO:0000313" key="3">
    <source>
        <dbReference type="Proteomes" id="UP000201838"/>
    </source>
</evidence>
<dbReference type="OrthoDB" id="7851333at2"/>
<gene>
    <name evidence="2" type="ORF">BOA8489_01274</name>
</gene>
<sequence>MSFIRPDAQATLVRWREFLIGMGLDIAGLVTVFGPTRANLIFGVLMMVLGSAMMFVGLQRARFRANGGGAGVVDVDERQISYFGPTAGGSVALEDLARIAVVPPHVWELSDGQGRSLEIPVDAEGGEALFDAFSALPGISASRLADATRVRPVSRTTVWEKPHRRLS</sequence>